<dbReference type="Pfam" id="PF02214">
    <property type="entry name" value="BTB_2"/>
    <property type="match status" value="1"/>
</dbReference>
<name>A0A813R811_9BILA</name>
<proteinExistence type="predicted"/>
<keyword evidence="4" id="KW-1185">Reference proteome</keyword>
<dbReference type="GO" id="GO:0051260">
    <property type="term" value="P:protein homooligomerization"/>
    <property type="evidence" value="ECO:0007669"/>
    <property type="project" value="InterPro"/>
</dbReference>
<dbReference type="InterPro" id="IPR011333">
    <property type="entry name" value="SKP1/BTB/POZ_sf"/>
</dbReference>
<organism evidence="2 4">
    <name type="scientific">Didymodactylos carnosus</name>
    <dbReference type="NCBI Taxonomy" id="1234261"/>
    <lineage>
        <taxon>Eukaryota</taxon>
        <taxon>Metazoa</taxon>
        <taxon>Spiralia</taxon>
        <taxon>Gnathifera</taxon>
        <taxon>Rotifera</taxon>
        <taxon>Eurotatoria</taxon>
        <taxon>Bdelloidea</taxon>
        <taxon>Philodinida</taxon>
        <taxon>Philodinidae</taxon>
        <taxon>Didymodactylos</taxon>
    </lineage>
</organism>
<evidence type="ECO:0000313" key="2">
    <source>
        <dbReference type="EMBL" id="CAF0777266.1"/>
    </source>
</evidence>
<evidence type="ECO:0000313" key="3">
    <source>
        <dbReference type="EMBL" id="CAF3559943.1"/>
    </source>
</evidence>
<dbReference type="EMBL" id="CAJOBC010000245">
    <property type="protein sequence ID" value="CAF3559943.1"/>
    <property type="molecule type" value="Genomic_DNA"/>
</dbReference>
<dbReference type="Gene3D" id="3.30.710.10">
    <property type="entry name" value="Potassium Channel Kv1.1, Chain A"/>
    <property type="match status" value="1"/>
</dbReference>
<evidence type="ECO:0000259" key="1">
    <source>
        <dbReference type="Pfam" id="PF02214"/>
    </source>
</evidence>
<dbReference type="SUPFAM" id="SSF54695">
    <property type="entry name" value="POZ domain"/>
    <property type="match status" value="1"/>
</dbReference>
<comment type="caution">
    <text evidence="2">The sequence shown here is derived from an EMBL/GenBank/DDBJ whole genome shotgun (WGS) entry which is preliminary data.</text>
</comment>
<protein>
    <recommendedName>
        <fullName evidence="1">Potassium channel tetramerisation-type BTB domain-containing protein</fullName>
    </recommendedName>
</protein>
<dbReference type="Proteomes" id="UP000663829">
    <property type="component" value="Unassembled WGS sequence"/>
</dbReference>
<dbReference type="OrthoDB" id="10044165at2759"/>
<dbReference type="InterPro" id="IPR003131">
    <property type="entry name" value="T1-type_BTB"/>
</dbReference>
<accession>A0A813R811</accession>
<reference evidence="2" key="1">
    <citation type="submission" date="2021-02" db="EMBL/GenBank/DDBJ databases">
        <authorList>
            <person name="Nowell W R."/>
        </authorList>
    </citation>
    <scope>NUCLEOTIDE SEQUENCE</scope>
</reference>
<feature type="domain" description="Potassium channel tetramerisation-type BTB" evidence="1">
    <location>
        <begin position="48"/>
        <end position="111"/>
    </location>
</feature>
<dbReference type="EMBL" id="CAJNOQ010000245">
    <property type="protein sequence ID" value="CAF0777266.1"/>
    <property type="molecule type" value="Genomic_DNA"/>
</dbReference>
<gene>
    <name evidence="2" type="ORF">GPM918_LOCUS2262</name>
    <name evidence="3" type="ORF">SRO942_LOCUS2262</name>
</gene>
<evidence type="ECO:0000313" key="4">
    <source>
        <dbReference type="Proteomes" id="UP000663829"/>
    </source>
</evidence>
<dbReference type="Proteomes" id="UP000681722">
    <property type="component" value="Unassembled WGS sequence"/>
</dbReference>
<dbReference type="AlphaFoldDB" id="A0A813R811"/>
<sequence>MFFCAYFQVEQFYFKVKDILNTLAESNEVAKQIKNVDNEELFLANDLITLNIRGKILFTSRSTLLRISNTKLSRLFTNETNIDKLKRDQNGHIYFDYNPILFRQLLIIIGDYANNLERLNGLFRLCSEEFKTFVYQLGFDDYYVNGITNLHERFWRTIGYGAKLDENKRIVQHINKSWWNKSEPIIIGKNLYSNGIARLQFIIEKRHRRMFIGIMSSSFTRKYCDDYYPSVYGWNECLIINGQEQYVDKKFSFTHLSILQGDTIELEINCLDRKIMLLNKRSRINYEILIDLNNCPLPWVLRLRLFYPDDKVVLLNQES</sequence>